<protein>
    <submittedName>
        <fullName evidence="3">Putative gland protein G34B08</fullName>
    </submittedName>
</protein>
<feature type="signal peptide" evidence="2">
    <location>
        <begin position="1"/>
        <end position="23"/>
    </location>
</feature>
<feature type="compositionally biased region" description="Low complexity" evidence="1">
    <location>
        <begin position="74"/>
        <end position="97"/>
    </location>
</feature>
<evidence type="ECO:0000256" key="1">
    <source>
        <dbReference type="SAM" id="MobiDB-lite"/>
    </source>
</evidence>
<feature type="compositionally biased region" description="Basic and acidic residues" evidence="1">
    <location>
        <begin position="39"/>
        <end position="49"/>
    </location>
</feature>
<accession>Q86DE6</accession>
<feature type="compositionally biased region" description="Basic and acidic residues" evidence="1">
    <location>
        <begin position="195"/>
        <end position="204"/>
    </location>
</feature>
<dbReference type="AlphaFoldDB" id="Q86DE6"/>
<reference evidence="3" key="1">
    <citation type="journal article" date="2003" name="Mol. Plant Microbe Interact.">
        <title>The parasitome of the phytonematode Heterodera glycines.</title>
        <authorList>
            <person name="Gao B."/>
            <person name="Allen R."/>
            <person name="Maier T."/>
            <person name="Davis E.L."/>
            <person name="Baum T.J."/>
            <person name="Hussey R.S."/>
        </authorList>
    </citation>
    <scope>NUCLEOTIDE SEQUENCE</scope>
</reference>
<feature type="compositionally biased region" description="Basic and acidic residues" evidence="1">
    <location>
        <begin position="101"/>
        <end position="111"/>
    </location>
</feature>
<evidence type="ECO:0000256" key="2">
    <source>
        <dbReference type="SAM" id="SignalP"/>
    </source>
</evidence>
<organism evidence="3">
    <name type="scientific">Heterodera glycines</name>
    <name type="common">Soybean cyst nematode worm</name>
    <dbReference type="NCBI Taxonomy" id="51029"/>
    <lineage>
        <taxon>Eukaryota</taxon>
        <taxon>Metazoa</taxon>
        <taxon>Ecdysozoa</taxon>
        <taxon>Nematoda</taxon>
        <taxon>Chromadorea</taxon>
        <taxon>Rhabditida</taxon>
        <taxon>Tylenchina</taxon>
        <taxon>Tylenchomorpha</taxon>
        <taxon>Tylenchoidea</taxon>
        <taxon>Heteroderidae</taxon>
        <taxon>Heteroderinae</taxon>
        <taxon>Heterodera</taxon>
    </lineage>
</organism>
<name>Q86DE6_HETGL</name>
<feature type="compositionally biased region" description="Low complexity" evidence="1">
    <location>
        <begin position="223"/>
        <end position="244"/>
    </location>
</feature>
<dbReference type="EMBL" id="AF500037">
    <property type="protein sequence ID" value="AAP30776.1"/>
    <property type="molecule type" value="mRNA"/>
</dbReference>
<keyword evidence="2" id="KW-0732">Signal</keyword>
<feature type="region of interest" description="Disordered" evidence="1">
    <location>
        <begin position="187"/>
        <end position="244"/>
    </location>
</feature>
<feature type="region of interest" description="Disordered" evidence="1">
    <location>
        <begin position="24"/>
        <end position="163"/>
    </location>
</feature>
<feature type="compositionally biased region" description="Polar residues" evidence="1">
    <location>
        <begin position="24"/>
        <end position="35"/>
    </location>
</feature>
<evidence type="ECO:0000313" key="3">
    <source>
        <dbReference type="EMBL" id="AAP30776.1"/>
    </source>
</evidence>
<sequence length="244" mass="25281">MRTFLFIAVVGLMLAVILENVNATGKNSPTKGQSPPGSPKHEKDRKNEHGNQQNHATGKSPPGSPRVQSPPGSPRGKSPPGSPRVQSPPGSPRGQSPPGSPKHEKDHKNEHGNQQNHATVPNVVQKVEVHNQPTPSAAASHPVPPTPGNSPTAHDSHHTSPKVAHVAAAATLGHGRQECANVSCGDDVTEEMDRDDDKTVERAVGESPIGVSESSATDEDDSAAVSAYNKNNSSAAASASVADD</sequence>
<proteinExistence type="evidence at transcript level"/>
<feature type="chain" id="PRO_5004300274" evidence="2">
    <location>
        <begin position="24"/>
        <end position="244"/>
    </location>
</feature>